<dbReference type="EMBL" id="VAVY01000001">
    <property type="protein sequence ID" value="TMM67479.1"/>
    <property type="molecule type" value="Genomic_DNA"/>
</dbReference>
<comment type="caution">
    <text evidence="1">The sequence shown here is derived from an EMBL/GenBank/DDBJ whole genome shotgun (WGS) entry which is preliminary data.</text>
</comment>
<name>A0ABY2VQW6_9PSED</name>
<reference evidence="1 2" key="1">
    <citation type="submission" date="2019-05" db="EMBL/GenBank/DDBJ databases">
        <title>Identification and Biocontrol Activity Analysis of Biocontrol Strain PF-1 Based on Genome-wide Data.</title>
        <authorList>
            <person name="Qi J."/>
        </authorList>
    </citation>
    <scope>NUCLEOTIDE SEQUENCE [LARGE SCALE GENOMIC DNA]</scope>
    <source>
        <strain evidence="1 2">PF-1</strain>
    </source>
</reference>
<proteinExistence type="predicted"/>
<sequence>MCINIGLPLFPFSDRAEHFMNTSSKDVPELDTETTLSSLKDSQAARRAMDYYLKPAITESDKEEKFFEIRRSLSSEEAMIHASDLLRCAAATAYDAADNLRGANRDLAFSVVHMIDLAKALVDKSLESQRVESN</sequence>
<keyword evidence="2" id="KW-1185">Reference proteome</keyword>
<dbReference type="Proteomes" id="UP000310095">
    <property type="component" value="Unassembled WGS sequence"/>
</dbReference>
<protein>
    <submittedName>
        <fullName evidence="1">DUF3077 domain-containing protein</fullName>
    </submittedName>
</protein>
<organism evidence="1 2">
    <name type="scientific">Pseudomonas protegens</name>
    <dbReference type="NCBI Taxonomy" id="380021"/>
    <lineage>
        <taxon>Bacteria</taxon>
        <taxon>Pseudomonadati</taxon>
        <taxon>Pseudomonadota</taxon>
        <taxon>Gammaproteobacteria</taxon>
        <taxon>Pseudomonadales</taxon>
        <taxon>Pseudomonadaceae</taxon>
        <taxon>Pseudomonas</taxon>
    </lineage>
</organism>
<evidence type="ECO:0000313" key="2">
    <source>
        <dbReference type="Proteomes" id="UP000310095"/>
    </source>
</evidence>
<evidence type="ECO:0000313" key="1">
    <source>
        <dbReference type="EMBL" id="TMM67479.1"/>
    </source>
</evidence>
<gene>
    <name evidence="1" type="ORF">FEF10_08525</name>
</gene>
<accession>A0ABY2VQW6</accession>
<dbReference type="Pfam" id="PF19619">
    <property type="entry name" value="DUF6124"/>
    <property type="match status" value="1"/>
</dbReference>